<organism evidence="1 2">
    <name type="scientific">Durusdinium trenchii</name>
    <dbReference type="NCBI Taxonomy" id="1381693"/>
    <lineage>
        <taxon>Eukaryota</taxon>
        <taxon>Sar</taxon>
        <taxon>Alveolata</taxon>
        <taxon>Dinophyceae</taxon>
        <taxon>Suessiales</taxon>
        <taxon>Symbiodiniaceae</taxon>
        <taxon>Durusdinium</taxon>
    </lineage>
</organism>
<gene>
    <name evidence="1" type="ORF">SCF082_LOCUS21616</name>
</gene>
<evidence type="ECO:0000313" key="1">
    <source>
        <dbReference type="EMBL" id="CAK9036154.1"/>
    </source>
</evidence>
<reference evidence="1 2" key="1">
    <citation type="submission" date="2024-02" db="EMBL/GenBank/DDBJ databases">
        <authorList>
            <person name="Chen Y."/>
            <person name="Shah S."/>
            <person name="Dougan E. K."/>
            <person name="Thang M."/>
            <person name="Chan C."/>
        </authorList>
    </citation>
    <scope>NUCLEOTIDE SEQUENCE [LARGE SCALE GENOMIC DNA]</scope>
</reference>
<evidence type="ECO:0000313" key="2">
    <source>
        <dbReference type="Proteomes" id="UP001642464"/>
    </source>
</evidence>
<dbReference type="Proteomes" id="UP001642464">
    <property type="component" value="Unassembled WGS sequence"/>
</dbReference>
<name>A0ABP0LC48_9DINO</name>
<keyword evidence="2" id="KW-1185">Reference proteome</keyword>
<sequence length="284" mass="32757">DRPWNEDERPVLASLTFDSARAEFFLKLDPFHVMKVGVSRDVCGSIIYALCRLGLFDAEGDLVNLKARLERAHGAFRLYCATHSKSPGLRSFKPAFFNAVKRSQSPWTNSKGSDTTLLLSWLQCWIQVLMQTEPRAQEHSGLLEVMLKLVTEILDMHALCQSHGLFLDWHCGRRLYSRLMKIARLYQLAARKSLALQIVGFALKPKFHALKHVAYQLRQELFRSSTVTNPYIHNCEMNEDHVGHVSSLSRNVSGQTVCYRVIQRYFLKTHALIVDRRRKLRRCQ</sequence>
<feature type="non-terminal residue" evidence="1">
    <location>
        <position position="1"/>
    </location>
</feature>
<comment type="caution">
    <text evidence="1">The sequence shown here is derived from an EMBL/GenBank/DDBJ whole genome shotgun (WGS) entry which is preliminary data.</text>
</comment>
<dbReference type="EMBL" id="CAXAMM010015359">
    <property type="protein sequence ID" value="CAK9036154.1"/>
    <property type="molecule type" value="Genomic_DNA"/>
</dbReference>
<proteinExistence type="predicted"/>
<accession>A0ABP0LC48</accession>
<protein>
    <submittedName>
        <fullName evidence="1">Uncharacterized protein</fullName>
    </submittedName>
</protein>